<accession>A0A914NME4</accession>
<proteinExistence type="predicted"/>
<protein>
    <submittedName>
        <fullName evidence="2">Uncharacterized protein</fullName>
    </submittedName>
</protein>
<dbReference type="AlphaFoldDB" id="A0A914NME4"/>
<organism evidence="1 2">
    <name type="scientific">Meloidogyne incognita</name>
    <name type="common">Southern root-knot nematode worm</name>
    <name type="synonym">Oxyuris incognita</name>
    <dbReference type="NCBI Taxonomy" id="6306"/>
    <lineage>
        <taxon>Eukaryota</taxon>
        <taxon>Metazoa</taxon>
        <taxon>Ecdysozoa</taxon>
        <taxon>Nematoda</taxon>
        <taxon>Chromadorea</taxon>
        <taxon>Rhabditida</taxon>
        <taxon>Tylenchina</taxon>
        <taxon>Tylenchomorpha</taxon>
        <taxon>Tylenchoidea</taxon>
        <taxon>Meloidogynidae</taxon>
        <taxon>Meloidogyninae</taxon>
        <taxon>Meloidogyne</taxon>
        <taxon>Meloidogyne incognita group</taxon>
    </lineage>
</organism>
<name>A0A914NME4_MELIC</name>
<evidence type="ECO:0000313" key="2">
    <source>
        <dbReference type="WBParaSite" id="Minc3s07282g40933"/>
    </source>
</evidence>
<sequence length="84" mass="9299">MFATSSAIAKQPEPLVAGEYAAIHSAVATAFARLRLAEFSAKKIHKLSKLRPNISYLTLKVEKQRCFSKDGVLNKTGLEHRTLE</sequence>
<keyword evidence="1" id="KW-1185">Reference proteome</keyword>
<evidence type="ECO:0000313" key="1">
    <source>
        <dbReference type="Proteomes" id="UP000887563"/>
    </source>
</evidence>
<dbReference type="Proteomes" id="UP000887563">
    <property type="component" value="Unplaced"/>
</dbReference>
<reference evidence="2" key="1">
    <citation type="submission" date="2022-11" db="UniProtKB">
        <authorList>
            <consortium name="WormBaseParasite"/>
        </authorList>
    </citation>
    <scope>IDENTIFICATION</scope>
</reference>
<dbReference type="WBParaSite" id="Minc3s07282g40933">
    <property type="protein sequence ID" value="Minc3s07282g40933"/>
    <property type="gene ID" value="Minc3s07282g40933"/>
</dbReference>